<dbReference type="RefSeq" id="WP_197352619.1">
    <property type="nucleotide sequence ID" value="NZ_CP048882.1"/>
</dbReference>
<sequence>MTHNIPLSPRPLSHLTDAPQHRVLTAGALREHGITAAVAGERCRPGGPWQLLLPGVYLLHPGPPTSDERLHAALLYAGGECSPIPAQQGSSGRTACPAPTGPALSSVVPSGLSAAGHCPPPHPPKAMITGLAALTLHGFAGSPSLRALDRIDVLVPRTTRLRSTGCVHIVRGQSLPDPEEVTGLPVAPVARALADTVGQLTDAGVVRRLLVESVRGGHCEAGAVVGELLRARLLGRPHVRDAVDVVVAESRALAEGMLYEMVFRHRLPDPCWNVDLRLPGGPHLGGVDAYWPEQAVALELDTRAPRPHLDQDAQWSEYARKREALEGLGITVVHLTPGKLRESLQQQAAIVRTALMTAVEREPAEYLIVTPR</sequence>
<protein>
    <recommendedName>
        <fullName evidence="3">DUF559 domain-containing protein</fullName>
    </recommendedName>
</protein>
<dbReference type="EMBL" id="CP048882">
    <property type="protein sequence ID" value="QPP08839.1"/>
    <property type="molecule type" value="Genomic_DNA"/>
</dbReference>
<dbReference type="Proteomes" id="UP000595046">
    <property type="component" value="Chromosome"/>
</dbReference>
<reference evidence="2" key="1">
    <citation type="submission" date="2020-02" db="EMBL/GenBank/DDBJ databases">
        <title>Streptomyces sp. ASO4wet.</title>
        <authorList>
            <person name="Risdian C."/>
            <person name="Landwehr W."/>
            <person name="Schupp P."/>
            <person name="Wink J."/>
        </authorList>
    </citation>
    <scope>NUCLEOTIDE SEQUENCE [LARGE SCALE GENOMIC DNA]</scope>
    <source>
        <strain evidence="2">ASO4wet</strain>
    </source>
</reference>
<evidence type="ECO:0008006" key="3">
    <source>
        <dbReference type="Google" id="ProtNLM"/>
    </source>
</evidence>
<dbReference type="KEGG" id="sbat:G4Z16_23240"/>
<evidence type="ECO:0000313" key="1">
    <source>
        <dbReference type="EMBL" id="QPP08839.1"/>
    </source>
</evidence>
<gene>
    <name evidence="1" type="ORF">G4Z16_23240</name>
</gene>
<dbReference type="AlphaFoldDB" id="A0A7T1T9J3"/>
<organism evidence="1 2">
    <name type="scientific">Streptomyces bathyalis</name>
    <dbReference type="NCBI Taxonomy" id="2710756"/>
    <lineage>
        <taxon>Bacteria</taxon>
        <taxon>Bacillati</taxon>
        <taxon>Actinomycetota</taxon>
        <taxon>Actinomycetes</taxon>
        <taxon>Kitasatosporales</taxon>
        <taxon>Streptomycetaceae</taxon>
        <taxon>Streptomyces</taxon>
    </lineage>
</organism>
<keyword evidence="2" id="KW-1185">Reference proteome</keyword>
<name>A0A7T1T9J3_9ACTN</name>
<accession>A0A7T1T9J3</accession>
<evidence type="ECO:0000313" key="2">
    <source>
        <dbReference type="Proteomes" id="UP000595046"/>
    </source>
</evidence>
<proteinExistence type="predicted"/>